<name>A0A248UJB4_9HYPH</name>
<dbReference type="Proteomes" id="UP000215256">
    <property type="component" value="Chromosome 1"/>
</dbReference>
<protein>
    <submittedName>
        <fullName evidence="3">PAP2 superfamily protein</fullName>
    </submittedName>
</protein>
<feature type="transmembrane region" description="Helical" evidence="1">
    <location>
        <begin position="322"/>
        <end position="341"/>
    </location>
</feature>
<dbReference type="Gene3D" id="1.20.144.10">
    <property type="entry name" value="Phosphatidic acid phosphatase type 2/haloperoxidase"/>
    <property type="match status" value="1"/>
</dbReference>
<dbReference type="Pfam" id="PF01569">
    <property type="entry name" value="PAP2"/>
    <property type="match status" value="1"/>
</dbReference>
<evidence type="ECO:0000256" key="1">
    <source>
        <dbReference type="SAM" id="Phobius"/>
    </source>
</evidence>
<dbReference type="PANTHER" id="PTHR14969">
    <property type="entry name" value="SPHINGOSINE-1-PHOSPHATE PHOSPHOHYDROLASE"/>
    <property type="match status" value="1"/>
</dbReference>
<keyword evidence="1" id="KW-0812">Transmembrane</keyword>
<reference evidence="3 4" key="1">
    <citation type="submission" date="2017-07" db="EMBL/GenBank/DDBJ databases">
        <title>Phylogenetic study on the rhizospheric bacterium Ochrobactrum sp. A44.</title>
        <authorList>
            <person name="Krzyzanowska D.M."/>
            <person name="Ossowicki A."/>
            <person name="Rajewska M."/>
            <person name="Maciag T."/>
            <person name="Kaczynski Z."/>
            <person name="Czerwicka M."/>
            <person name="Jafra S."/>
        </authorList>
    </citation>
    <scope>NUCLEOTIDE SEQUENCE [LARGE SCALE GENOMIC DNA]</scope>
    <source>
        <strain evidence="3 4">A44</strain>
    </source>
</reference>
<sequence length="358" mass="40310">MIVARLVPITGQARVYAQLFCLVLLVSHEIASRPCCMLIYRLSFGEFCKLASIGNNFATECVCVRFRWILPIYWIKRAWGGCNIELCNSDNVNQRKSNLDMPDLNKRKASSIIFYPVRAASELIRALLRPAYPGAPSSWTMEMTALVVLLPFVLLVLHIWDAQIVRAAMNSDFILMEVLRTTTDLIRTIVWLGIGMIVWMVTALLLSPSIRLNAQQILVRFHSWATLVLASIVVGSFPTEIGKLVIGRARPLLLGELGSAYFSPFRGEHSYESFPSGHSMMAGIMLVSLWIFLPRWRFLTVPVCILFVISRLAAGAHYPTDVVAGLVIGFIATWWAARFMATRNIIFSLDEDQIMPRI</sequence>
<feature type="transmembrane region" description="Helical" evidence="1">
    <location>
        <begin position="298"/>
        <end position="316"/>
    </location>
</feature>
<keyword evidence="1" id="KW-1133">Transmembrane helix</keyword>
<feature type="transmembrane region" description="Helical" evidence="1">
    <location>
        <begin position="145"/>
        <end position="165"/>
    </location>
</feature>
<gene>
    <name evidence="3" type="ORF">CES85_0767</name>
</gene>
<dbReference type="KEGG" id="och:CES85_0767"/>
<evidence type="ECO:0000313" key="4">
    <source>
        <dbReference type="Proteomes" id="UP000215256"/>
    </source>
</evidence>
<dbReference type="InterPro" id="IPR000326">
    <property type="entry name" value="PAP2/HPO"/>
</dbReference>
<dbReference type="SUPFAM" id="SSF48317">
    <property type="entry name" value="Acid phosphatase/Vanadium-dependent haloperoxidase"/>
    <property type="match status" value="1"/>
</dbReference>
<feature type="transmembrane region" description="Helical" evidence="1">
    <location>
        <begin position="218"/>
        <end position="237"/>
    </location>
</feature>
<dbReference type="PANTHER" id="PTHR14969:SF13">
    <property type="entry name" value="AT30094P"/>
    <property type="match status" value="1"/>
</dbReference>
<organism evidence="3 4">
    <name type="scientific">Ochrobactrum quorumnocens</name>
    <dbReference type="NCBI Taxonomy" id="271865"/>
    <lineage>
        <taxon>Bacteria</taxon>
        <taxon>Pseudomonadati</taxon>
        <taxon>Pseudomonadota</taxon>
        <taxon>Alphaproteobacteria</taxon>
        <taxon>Hyphomicrobiales</taxon>
        <taxon>Brucellaceae</taxon>
        <taxon>Brucella/Ochrobactrum group</taxon>
        <taxon>Ochrobactrum</taxon>
    </lineage>
</organism>
<proteinExistence type="predicted"/>
<evidence type="ECO:0000259" key="2">
    <source>
        <dbReference type="SMART" id="SM00014"/>
    </source>
</evidence>
<evidence type="ECO:0000313" key="3">
    <source>
        <dbReference type="EMBL" id="ASV86491.1"/>
    </source>
</evidence>
<accession>A0A248UJB4</accession>
<feature type="domain" description="Phosphatidic acid phosphatase type 2/haloperoxidase" evidence="2">
    <location>
        <begin position="226"/>
        <end position="337"/>
    </location>
</feature>
<dbReference type="EMBL" id="CP022604">
    <property type="protein sequence ID" value="ASV86491.1"/>
    <property type="molecule type" value="Genomic_DNA"/>
</dbReference>
<dbReference type="InterPro" id="IPR036938">
    <property type="entry name" value="PAP2/HPO_sf"/>
</dbReference>
<dbReference type="SMART" id="SM00014">
    <property type="entry name" value="acidPPc"/>
    <property type="match status" value="1"/>
</dbReference>
<dbReference type="AlphaFoldDB" id="A0A248UJB4"/>
<feature type="transmembrane region" description="Helical" evidence="1">
    <location>
        <begin position="274"/>
        <end position="293"/>
    </location>
</feature>
<keyword evidence="1" id="KW-0472">Membrane</keyword>
<feature type="transmembrane region" description="Helical" evidence="1">
    <location>
        <begin position="185"/>
        <end position="206"/>
    </location>
</feature>